<dbReference type="NCBIfam" id="TIGR00374">
    <property type="entry name" value="flippase-like domain"/>
    <property type="match status" value="1"/>
</dbReference>
<organism evidence="7 8">
    <name type="scientific">Pseudaminobacter salicylatoxidans</name>
    <dbReference type="NCBI Taxonomy" id="93369"/>
    <lineage>
        <taxon>Bacteria</taxon>
        <taxon>Pseudomonadati</taxon>
        <taxon>Pseudomonadota</taxon>
        <taxon>Alphaproteobacteria</taxon>
        <taxon>Hyphomicrobiales</taxon>
        <taxon>Phyllobacteriaceae</taxon>
        <taxon>Pseudaminobacter</taxon>
    </lineage>
</organism>
<gene>
    <name evidence="7" type="ORF">C7441_104290</name>
</gene>
<dbReference type="AlphaFoldDB" id="A0A316C5Q3"/>
<evidence type="ECO:0000256" key="6">
    <source>
        <dbReference type="SAM" id="Phobius"/>
    </source>
</evidence>
<evidence type="ECO:0000256" key="4">
    <source>
        <dbReference type="ARBA" id="ARBA00022989"/>
    </source>
</evidence>
<dbReference type="OrthoDB" id="8453029at2"/>
<proteinExistence type="predicted"/>
<dbReference type="GO" id="GO:0005886">
    <property type="term" value="C:plasma membrane"/>
    <property type="evidence" value="ECO:0007669"/>
    <property type="project" value="UniProtKB-SubCell"/>
</dbReference>
<sequence>MSDAGSHGTRRGPGWPKLLIGAACLAVIVAWTFHAIDINAVIANLGNADPWIVLVELPLLLLLVWLMRAVRWFTVLDTLGARPRFLPTYVSTAVSLGLAVITPMQLGEALKVAHAKAHHGMTIATGASGFAIERIADVLVLLLLTALAGLFMVRTDMPVTFVAVVLCVAIPVGLLVAVALGRRFAPGALADAMRAFRMMAERPYAALSVFLTTLLCWLLTAFIWRAGLMAIDVVISFPAAMFMVGMVTFAIVLTAIPGGAGISEITIMSLVVQSGFSPEQGLSAALILRFLSLIAIALGIAHWLASPYALSSSEPRGR</sequence>
<reference evidence="7 8" key="1">
    <citation type="submission" date="2018-05" db="EMBL/GenBank/DDBJ databases">
        <title>Genomic Encyclopedia of Type Strains, Phase IV (KMG-IV): sequencing the most valuable type-strain genomes for metagenomic binning, comparative biology and taxonomic classification.</title>
        <authorList>
            <person name="Goeker M."/>
        </authorList>
    </citation>
    <scope>NUCLEOTIDE SEQUENCE [LARGE SCALE GENOMIC DNA]</scope>
    <source>
        <strain evidence="7 8">DSM 6986</strain>
    </source>
</reference>
<feature type="transmembrane region" description="Helical" evidence="6">
    <location>
        <begin position="159"/>
        <end position="182"/>
    </location>
</feature>
<dbReference type="PANTHER" id="PTHR39087">
    <property type="entry name" value="UPF0104 MEMBRANE PROTEIN MJ1595"/>
    <property type="match status" value="1"/>
</dbReference>
<dbReference type="PANTHER" id="PTHR39087:SF2">
    <property type="entry name" value="UPF0104 MEMBRANE PROTEIN MJ1595"/>
    <property type="match status" value="1"/>
</dbReference>
<name>A0A316C5Q3_PSESE</name>
<keyword evidence="3 6" id="KW-0812">Transmembrane</keyword>
<keyword evidence="8" id="KW-1185">Reference proteome</keyword>
<comment type="caution">
    <text evidence="7">The sequence shown here is derived from an EMBL/GenBank/DDBJ whole genome shotgun (WGS) entry which is preliminary data.</text>
</comment>
<feature type="transmembrane region" description="Helical" evidence="6">
    <location>
        <begin position="86"/>
        <end position="106"/>
    </location>
</feature>
<evidence type="ECO:0000313" key="7">
    <source>
        <dbReference type="EMBL" id="PWJ85021.1"/>
    </source>
</evidence>
<feature type="transmembrane region" description="Helical" evidence="6">
    <location>
        <begin position="48"/>
        <end position="66"/>
    </location>
</feature>
<feature type="transmembrane region" description="Helical" evidence="6">
    <location>
        <begin position="281"/>
        <end position="305"/>
    </location>
</feature>
<keyword evidence="2" id="KW-1003">Cell membrane</keyword>
<protein>
    <submittedName>
        <fullName evidence="7">Uncharacterized protein (TIRG00374 family)</fullName>
    </submittedName>
</protein>
<dbReference type="Proteomes" id="UP000245396">
    <property type="component" value="Unassembled WGS sequence"/>
</dbReference>
<accession>A0A316C5Q3</accession>
<dbReference type="STRING" id="1192868.GCA_000304395_03292"/>
<dbReference type="Pfam" id="PF03706">
    <property type="entry name" value="LPG_synthase_TM"/>
    <property type="match status" value="1"/>
</dbReference>
<feature type="transmembrane region" description="Helical" evidence="6">
    <location>
        <begin position="18"/>
        <end position="36"/>
    </location>
</feature>
<dbReference type="RefSeq" id="WP_109612389.1">
    <property type="nucleotide sequence ID" value="NZ_QGGG01000004.1"/>
</dbReference>
<dbReference type="InterPro" id="IPR022791">
    <property type="entry name" value="L-PG_synthase/AglD"/>
</dbReference>
<evidence type="ECO:0000256" key="2">
    <source>
        <dbReference type="ARBA" id="ARBA00022475"/>
    </source>
</evidence>
<evidence type="ECO:0000313" key="8">
    <source>
        <dbReference type="Proteomes" id="UP000245396"/>
    </source>
</evidence>
<feature type="transmembrane region" description="Helical" evidence="6">
    <location>
        <begin position="236"/>
        <end position="260"/>
    </location>
</feature>
<comment type="subcellular location">
    <subcellularLocation>
        <location evidence="1">Cell membrane</location>
        <topology evidence="1">Multi-pass membrane protein</topology>
    </subcellularLocation>
</comment>
<keyword evidence="5 6" id="KW-0472">Membrane</keyword>
<feature type="transmembrane region" description="Helical" evidence="6">
    <location>
        <begin position="203"/>
        <end position="224"/>
    </location>
</feature>
<dbReference type="EMBL" id="QGGG01000004">
    <property type="protein sequence ID" value="PWJ85021.1"/>
    <property type="molecule type" value="Genomic_DNA"/>
</dbReference>
<evidence type="ECO:0000256" key="5">
    <source>
        <dbReference type="ARBA" id="ARBA00023136"/>
    </source>
</evidence>
<evidence type="ECO:0000256" key="1">
    <source>
        <dbReference type="ARBA" id="ARBA00004651"/>
    </source>
</evidence>
<evidence type="ECO:0000256" key="3">
    <source>
        <dbReference type="ARBA" id="ARBA00022692"/>
    </source>
</evidence>
<keyword evidence="4 6" id="KW-1133">Transmembrane helix</keyword>